<feature type="compositionally biased region" description="Polar residues" evidence="1">
    <location>
        <begin position="1"/>
        <end position="20"/>
    </location>
</feature>
<comment type="caution">
    <text evidence="2">The sequence shown here is derived from an EMBL/GenBank/DDBJ whole genome shotgun (WGS) entry which is preliminary data.</text>
</comment>
<dbReference type="RefSeq" id="WP_155044599.1">
    <property type="nucleotide sequence ID" value="NZ_WMIH01000008.1"/>
</dbReference>
<protein>
    <submittedName>
        <fullName evidence="2">Uncharacterized protein</fullName>
    </submittedName>
</protein>
<organism evidence="2 3">
    <name type="scientific">Paracoccus shanxieyensis</name>
    <dbReference type="NCBI Taxonomy" id="2675752"/>
    <lineage>
        <taxon>Bacteria</taxon>
        <taxon>Pseudomonadati</taxon>
        <taxon>Pseudomonadota</taxon>
        <taxon>Alphaproteobacteria</taxon>
        <taxon>Rhodobacterales</taxon>
        <taxon>Paracoccaceae</taxon>
        <taxon>Paracoccus</taxon>
    </lineage>
</organism>
<proteinExistence type="predicted"/>
<dbReference type="AlphaFoldDB" id="A0A6L6IW50"/>
<name>A0A6L6IW50_9RHOB</name>
<dbReference type="EMBL" id="WMII01000008">
    <property type="protein sequence ID" value="MTH64726.1"/>
    <property type="molecule type" value="Genomic_DNA"/>
</dbReference>
<keyword evidence="3" id="KW-1185">Reference proteome</keyword>
<dbReference type="Proteomes" id="UP000478740">
    <property type="component" value="Unassembled WGS sequence"/>
</dbReference>
<sequence length="138" mass="14994">MTQDATDNHMSMAVRNSNGTFARGPGRVKGSKNRLTRESVEKLHELAPAAWAALINNLAAGEQRAVEFVLNRLLPAGRVLEVDATPDGIRDHLEHGDFSTDEARAIASVLEKLESLEKISVLEQRVEQLTALLQGGAI</sequence>
<reference evidence="2 3" key="1">
    <citation type="submission" date="2019-11" db="EMBL/GenBank/DDBJ databases">
        <authorList>
            <person name="Dong K."/>
        </authorList>
    </citation>
    <scope>NUCLEOTIDE SEQUENCE [LARGE SCALE GENOMIC DNA]</scope>
    <source>
        <strain evidence="2 3">DK608</strain>
    </source>
</reference>
<evidence type="ECO:0000313" key="2">
    <source>
        <dbReference type="EMBL" id="MTH64726.1"/>
    </source>
</evidence>
<gene>
    <name evidence="2" type="ORF">GL284_10635</name>
</gene>
<accession>A0A6L6IW50</accession>
<evidence type="ECO:0000256" key="1">
    <source>
        <dbReference type="SAM" id="MobiDB-lite"/>
    </source>
</evidence>
<feature type="region of interest" description="Disordered" evidence="1">
    <location>
        <begin position="1"/>
        <end position="36"/>
    </location>
</feature>
<evidence type="ECO:0000313" key="3">
    <source>
        <dbReference type="Proteomes" id="UP000478740"/>
    </source>
</evidence>